<evidence type="ECO:0000256" key="1">
    <source>
        <dbReference type="SAM" id="Phobius"/>
    </source>
</evidence>
<keyword evidence="1" id="KW-1133">Transmembrane helix</keyword>
<keyword evidence="1" id="KW-0812">Transmembrane</keyword>
<comment type="caution">
    <text evidence="2">The sequence shown here is derived from an EMBL/GenBank/DDBJ whole genome shotgun (WGS) entry which is preliminary data.</text>
</comment>
<evidence type="ECO:0008006" key="4">
    <source>
        <dbReference type="Google" id="ProtNLM"/>
    </source>
</evidence>
<reference evidence="3" key="1">
    <citation type="submission" date="2017-09" db="EMBL/GenBank/DDBJ databases">
        <title>Depth-based differentiation of microbial function through sediment-hosted aquifers and enrichment of novel symbionts in the deep terrestrial subsurface.</title>
        <authorList>
            <person name="Probst A.J."/>
            <person name="Ladd B."/>
            <person name="Jarett J.K."/>
            <person name="Geller-Mcgrath D.E."/>
            <person name="Sieber C.M.K."/>
            <person name="Emerson J.B."/>
            <person name="Anantharaman K."/>
            <person name="Thomas B.C."/>
            <person name="Malmstrom R."/>
            <person name="Stieglmeier M."/>
            <person name="Klingl A."/>
            <person name="Woyke T."/>
            <person name="Ryan C.M."/>
            <person name="Banfield J.F."/>
        </authorList>
    </citation>
    <scope>NUCLEOTIDE SEQUENCE [LARGE SCALE GENOMIC DNA]</scope>
</reference>
<keyword evidence="1" id="KW-0472">Membrane</keyword>
<dbReference type="EMBL" id="PFBP01000029">
    <property type="protein sequence ID" value="PIT89834.1"/>
    <property type="molecule type" value="Genomic_DNA"/>
</dbReference>
<evidence type="ECO:0000313" key="3">
    <source>
        <dbReference type="Proteomes" id="UP000231464"/>
    </source>
</evidence>
<accession>A0A2M6WAP8</accession>
<gene>
    <name evidence="2" type="ORF">COU23_01805</name>
</gene>
<dbReference type="AlphaFoldDB" id="A0A2M6WAP8"/>
<evidence type="ECO:0000313" key="2">
    <source>
        <dbReference type="EMBL" id="PIT89834.1"/>
    </source>
</evidence>
<proteinExistence type="predicted"/>
<dbReference type="Proteomes" id="UP000231464">
    <property type="component" value="Unassembled WGS sequence"/>
</dbReference>
<organism evidence="2 3">
    <name type="scientific">Candidatus Kuenenbacteria bacterium CG10_big_fil_rev_8_21_14_0_10_36_11</name>
    <dbReference type="NCBI Taxonomy" id="1974618"/>
    <lineage>
        <taxon>Bacteria</taxon>
        <taxon>Candidatus Kueneniibacteriota</taxon>
    </lineage>
</organism>
<sequence length="167" mass="18574">MNKNNFIKNNLGVTLIETIVALSILTTGIISALALITSSISYSQSSEQAIVVVNLAREGLEIVRSVRELQGFSALESGGRLANINYINGGLELLMADNSNIKNCSNCFLEFYNGRYLHNSPSEPSVFKRLITVTNISATEKNVVSQVYWTERGREHNFILEENLTDW</sequence>
<protein>
    <recommendedName>
        <fullName evidence="4">Type II secretion system protein</fullName>
    </recommendedName>
</protein>
<feature type="transmembrane region" description="Helical" evidence="1">
    <location>
        <begin position="12"/>
        <end position="36"/>
    </location>
</feature>
<name>A0A2M6WAP8_9BACT</name>